<dbReference type="AlphaFoldDB" id="A0A813KXK0"/>
<comment type="caution">
    <text evidence="2">The sequence shown here is derived from an EMBL/GenBank/DDBJ whole genome shotgun (WGS) entry which is preliminary data.</text>
</comment>
<sequence length="163" mass="18167">MAANMHKRLALIRVGAEEMAEHLFAQGIKDGVLEDWRKGPRIIDLHNRPVDVAKLAVLMALREDPQRTLREAGASRKPLTIITGWGRHSAGNDPLIRPAMMEYLKDELNLEPRLDKSNPGTIMVSASQVDSFRKRPVTVAFTMQPAAEAVAVERLVAIERLVD</sequence>
<protein>
    <recommendedName>
        <fullName evidence="1">Smr domain-containing protein</fullName>
    </recommendedName>
</protein>
<gene>
    <name evidence="2" type="ORF">PGLA2088_LOCUS40000</name>
</gene>
<evidence type="ECO:0000259" key="1">
    <source>
        <dbReference type="PROSITE" id="PS50828"/>
    </source>
</evidence>
<accession>A0A813KXK0</accession>
<evidence type="ECO:0000313" key="2">
    <source>
        <dbReference type="EMBL" id="CAE8718293.1"/>
    </source>
</evidence>
<dbReference type="EMBL" id="CAJNNW010033354">
    <property type="protein sequence ID" value="CAE8718293.1"/>
    <property type="molecule type" value="Genomic_DNA"/>
</dbReference>
<dbReference type="Gene3D" id="3.30.1370.110">
    <property type="match status" value="1"/>
</dbReference>
<dbReference type="Proteomes" id="UP000626109">
    <property type="component" value="Unassembled WGS sequence"/>
</dbReference>
<dbReference type="InterPro" id="IPR002625">
    <property type="entry name" value="Smr_dom"/>
</dbReference>
<name>A0A813KXK0_POLGL</name>
<dbReference type="InterPro" id="IPR036063">
    <property type="entry name" value="Smr_dom_sf"/>
</dbReference>
<proteinExistence type="predicted"/>
<reference evidence="2" key="1">
    <citation type="submission" date="2021-02" db="EMBL/GenBank/DDBJ databases">
        <authorList>
            <person name="Dougan E. K."/>
            <person name="Rhodes N."/>
            <person name="Thang M."/>
            <person name="Chan C."/>
        </authorList>
    </citation>
    <scope>NUCLEOTIDE SEQUENCE</scope>
</reference>
<dbReference type="SUPFAM" id="SSF160443">
    <property type="entry name" value="SMR domain-like"/>
    <property type="match status" value="1"/>
</dbReference>
<dbReference type="SMART" id="SM00463">
    <property type="entry name" value="SMR"/>
    <property type="match status" value="1"/>
</dbReference>
<organism evidence="2 3">
    <name type="scientific">Polarella glacialis</name>
    <name type="common">Dinoflagellate</name>
    <dbReference type="NCBI Taxonomy" id="89957"/>
    <lineage>
        <taxon>Eukaryota</taxon>
        <taxon>Sar</taxon>
        <taxon>Alveolata</taxon>
        <taxon>Dinophyceae</taxon>
        <taxon>Suessiales</taxon>
        <taxon>Suessiaceae</taxon>
        <taxon>Polarella</taxon>
    </lineage>
</organism>
<feature type="domain" description="Smr" evidence="1">
    <location>
        <begin position="43"/>
        <end position="127"/>
    </location>
</feature>
<dbReference type="PROSITE" id="PS50828">
    <property type="entry name" value="SMR"/>
    <property type="match status" value="1"/>
</dbReference>
<evidence type="ECO:0000313" key="3">
    <source>
        <dbReference type="Proteomes" id="UP000626109"/>
    </source>
</evidence>